<dbReference type="AlphaFoldDB" id="A0A9N8RXU9"/>
<comment type="caution">
    <text evidence="2">The sequence shown here is derived from an EMBL/GenBank/DDBJ whole genome shotgun (WGS) entry which is preliminary data.</text>
</comment>
<dbReference type="InterPro" id="IPR007803">
    <property type="entry name" value="Asp/Arg/Pro-Hydrxlase"/>
</dbReference>
<dbReference type="EMBL" id="CAJQZC010000005">
    <property type="protein sequence ID" value="CAG4900827.1"/>
    <property type="molecule type" value="Genomic_DNA"/>
</dbReference>
<sequence>MRNFLKIAEGVDVIPLLAELARSPQLWDQNTLRTTHPQTPHKQVSDIWLRFNDLSLYEKDGDAKHVIDEHESINYPAFSQLPAARALIFALMARVQGERLGRCLITRLAPGRKIDAHVDGGFHAAYYDRYHIALQSLPGSTFRAGDETVCMRPGEVWWFDNAQEHEVFNNSADDRIHLIMDIKASR</sequence>
<dbReference type="RefSeq" id="WP_228877710.1">
    <property type="nucleotide sequence ID" value="NZ_CAJQZC010000005.1"/>
</dbReference>
<dbReference type="SUPFAM" id="SSF51197">
    <property type="entry name" value="Clavaminate synthase-like"/>
    <property type="match status" value="1"/>
</dbReference>
<reference evidence="2" key="1">
    <citation type="submission" date="2021-04" db="EMBL/GenBank/DDBJ databases">
        <authorList>
            <person name="Vanwijnsberghe S."/>
        </authorList>
    </citation>
    <scope>NUCLEOTIDE SEQUENCE</scope>
    <source>
        <strain evidence="2">LMG 31841</strain>
    </source>
</reference>
<dbReference type="Proteomes" id="UP000789704">
    <property type="component" value="Unassembled WGS sequence"/>
</dbReference>
<evidence type="ECO:0000259" key="1">
    <source>
        <dbReference type="Pfam" id="PF05118"/>
    </source>
</evidence>
<gene>
    <name evidence="2" type="ORF">LMG31841_02922</name>
</gene>
<name>A0A9N8RXU9_9BURK</name>
<feature type="domain" description="Aspartyl/asparaginy/proline hydroxylase" evidence="1">
    <location>
        <begin position="48"/>
        <end position="183"/>
    </location>
</feature>
<dbReference type="Pfam" id="PF05118">
    <property type="entry name" value="Asp_Arg_Hydrox"/>
    <property type="match status" value="1"/>
</dbReference>
<accession>A0A9N8RXU9</accession>
<protein>
    <recommendedName>
        <fullName evidence="1">Aspartyl/asparaginy/proline hydroxylase domain-containing protein</fullName>
    </recommendedName>
</protein>
<organism evidence="2 3">
    <name type="scientific">Paraburkholderia saeva</name>
    <dbReference type="NCBI Taxonomy" id="2777537"/>
    <lineage>
        <taxon>Bacteria</taxon>
        <taxon>Pseudomonadati</taxon>
        <taxon>Pseudomonadota</taxon>
        <taxon>Betaproteobacteria</taxon>
        <taxon>Burkholderiales</taxon>
        <taxon>Burkholderiaceae</taxon>
        <taxon>Paraburkholderia</taxon>
    </lineage>
</organism>
<evidence type="ECO:0000313" key="2">
    <source>
        <dbReference type="EMBL" id="CAG4900827.1"/>
    </source>
</evidence>
<evidence type="ECO:0000313" key="3">
    <source>
        <dbReference type="Proteomes" id="UP000789704"/>
    </source>
</evidence>
<proteinExistence type="predicted"/>
<dbReference type="Gene3D" id="2.60.120.330">
    <property type="entry name" value="B-lactam Antibiotic, Isopenicillin N Synthase, Chain"/>
    <property type="match status" value="1"/>
</dbReference>
<keyword evidence="3" id="KW-1185">Reference proteome</keyword>
<dbReference type="InterPro" id="IPR027443">
    <property type="entry name" value="IPNS-like_sf"/>
</dbReference>